<dbReference type="RefSeq" id="WP_307904435.1">
    <property type="nucleotide sequence ID" value="NZ_AP027059.1"/>
</dbReference>
<dbReference type="AlphaFoldDB" id="A0AAU9DBI9"/>
<sequence>MNSLAKKHFFETFPNKHFQEEFSNVYAYGIKEQINSGKLTEEDMYVDTLENFYLRVKNRSLNYSNDYLTDILLEKIFHNIPQEISKEITNTFVGVSVFDSSLNAYAYQQFDDSSYLIVYTTSLMNKISIVLCIITCYICERNYHFNLNTLKELFLEQLTSDYNEMINIQEIIDDLLKTSLIHVREDFDRIFGKLHEYSTCFVLGHEIGHHFFLHTKNIDLKENLNILSENIKNNHINELYCDKFSAFITFETFAKDQKNSALEIIGIVSALLALTLEENFYEHSTTHPSFKNRFDMVFNYFNERFPDYKLKEHISDFFLCCDLFYDKDFLDDRWWENYYS</sequence>
<organism evidence="1 2">
    <name type="scientific">Haliovirga abyssi</name>
    <dbReference type="NCBI Taxonomy" id="2996794"/>
    <lineage>
        <taxon>Bacteria</taxon>
        <taxon>Fusobacteriati</taxon>
        <taxon>Fusobacteriota</taxon>
        <taxon>Fusobacteriia</taxon>
        <taxon>Fusobacteriales</taxon>
        <taxon>Haliovirgaceae</taxon>
        <taxon>Haliovirga</taxon>
    </lineage>
</organism>
<evidence type="ECO:0000313" key="1">
    <source>
        <dbReference type="EMBL" id="BDU49478.1"/>
    </source>
</evidence>
<dbReference type="EMBL" id="AP027059">
    <property type="protein sequence ID" value="BDU49478.1"/>
    <property type="molecule type" value="Genomic_DNA"/>
</dbReference>
<proteinExistence type="predicted"/>
<dbReference type="Proteomes" id="UP001321582">
    <property type="component" value="Chromosome"/>
</dbReference>
<reference evidence="1 2" key="1">
    <citation type="submission" date="2022-11" db="EMBL/GenBank/DDBJ databases">
        <title>Haliovirga abyssi gen. nov., sp. nov., a mesophilic fermentative bacterium isolated from the Iheya North hydrothermal field and the proposal of Haliovirgaceae fam. nov.</title>
        <authorList>
            <person name="Miyazaki U."/>
            <person name="Tame A."/>
            <person name="Miyazaki J."/>
            <person name="Takai K."/>
            <person name="Sawayama S."/>
            <person name="Kitajima M."/>
            <person name="Okamoto A."/>
            <person name="Nakagawa S."/>
        </authorList>
    </citation>
    <scope>NUCLEOTIDE SEQUENCE [LARGE SCALE GENOMIC DNA]</scope>
    <source>
        <strain evidence="1 2">IC12</strain>
    </source>
</reference>
<gene>
    <name evidence="1" type="ORF">HLVA_00470</name>
</gene>
<keyword evidence="2" id="KW-1185">Reference proteome</keyword>
<name>A0AAU9DBI9_9FUSO</name>
<accession>A0AAU9DBI9</accession>
<evidence type="ECO:0000313" key="2">
    <source>
        <dbReference type="Proteomes" id="UP001321582"/>
    </source>
</evidence>
<dbReference type="KEGG" id="haby:HLVA_00470"/>
<protein>
    <recommendedName>
        <fullName evidence="3">Peptidase M48 domain-containing protein</fullName>
    </recommendedName>
</protein>
<evidence type="ECO:0008006" key="3">
    <source>
        <dbReference type="Google" id="ProtNLM"/>
    </source>
</evidence>